<accession>A0A4P9ZBZ9</accession>
<protein>
    <submittedName>
        <fullName evidence="7">Pali-domain-containing protein</fullName>
    </submittedName>
</protein>
<comment type="subcellular location">
    <subcellularLocation>
        <location evidence="1">Membrane</location>
        <topology evidence="1">Multi-pass membrane protein</topology>
    </subcellularLocation>
</comment>
<keyword evidence="8" id="KW-1185">Reference proteome</keyword>
<reference evidence="8" key="1">
    <citation type="journal article" date="2018" name="Nat. Microbiol.">
        <title>Leveraging single-cell genomics to expand the fungal tree of life.</title>
        <authorList>
            <person name="Ahrendt S.R."/>
            <person name="Quandt C.A."/>
            <person name="Ciobanu D."/>
            <person name="Clum A."/>
            <person name="Salamov A."/>
            <person name="Andreopoulos B."/>
            <person name="Cheng J.F."/>
            <person name="Woyke T."/>
            <person name="Pelin A."/>
            <person name="Henrissat B."/>
            <person name="Reynolds N.K."/>
            <person name="Benny G.L."/>
            <person name="Smith M.E."/>
            <person name="James T.Y."/>
            <person name="Grigoriev I.V."/>
        </authorList>
    </citation>
    <scope>NUCLEOTIDE SEQUENCE [LARGE SCALE GENOMIC DNA]</scope>
    <source>
        <strain evidence="8">Baker2002</strain>
    </source>
</reference>
<dbReference type="GO" id="GO:0005886">
    <property type="term" value="C:plasma membrane"/>
    <property type="evidence" value="ECO:0007669"/>
    <property type="project" value="InterPro"/>
</dbReference>
<evidence type="ECO:0000256" key="3">
    <source>
        <dbReference type="ARBA" id="ARBA00022989"/>
    </source>
</evidence>
<dbReference type="OrthoDB" id="2354757at2759"/>
<evidence type="ECO:0000256" key="1">
    <source>
        <dbReference type="ARBA" id="ARBA00004141"/>
    </source>
</evidence>
<evidence type="ECO:0000256" key="4">
    <source>
        <dbReference type="ARBA" id="ARBA00023136"/>
    </source>
</evidence>
<dbReference type="GO" id="GO:0032153">
    <property type="term" value="C:cell division site"/>
    <property type="evidence" value="ECO:0007669"/>
    <property type="project" value="TreeGrafter"/>
</dbReference>
<evidence type="ECO:0000256" key="2">
    <source>
        <dbReference type="ARBA" id="ARBA00022692"/>
    </source>
</evidence>
<feature type="transmembrane region" description="Helical" evidence="6">
    <location>
        <begin position="117"/>
        <end position="141"/>
    </location>
</feature>
<dbReference type="InterPro" id="IPR009571">
    <property type="entry name" value="SUR7/Rim9-like_fungi"/>
</dbReference>
<dbReference type="Proteomes" id="UP000268321">
    <property type="component" value="Unassembled WGS sequence"/>
</dbReference>
<gene>
    <name evidence="7" type="ORF">METBISCDRAFT_18286</name>
</gene>
<feature type="compositionally biased region" description="Low complexity" evidence="5">
    <location>
        <begin position="442"/>
        <end position="460"/>
    </location>
</feature>
<feature type="region of interest" description="Disordered" evidence="5">
    <location>
        <begin position="414"/>
        <end position="529"/>
    </location>
</feature>
<organism evidence="7 8">
    <name type="scientific">Metschnikowia bicuspidata</name>
    <dbReference type="NCBI Taxonomy" id="27322"/>
    <lineage>
        <taxon>Eukaryota</taxon>
        <taxon>Fungi</taxon>
        <taxon>Dikarya</taxon>
        <taxon>Ascomycota</taxon>
        <taxon>Saccharomycotina</taxon>
        <taxon>Pichiomycetes</taxon>
        <taxon>Metschnikowiaceae</taxon>
        <taxon>Metschnikowia</taxon>
    </lineage>
</organism>
<dbReference type="AlphaFoldDB" id="A0A4P9ZBZ9"/>
<dbReference type="GO" id="GO:0035838">
    <property type="term" value="C:growing cell tip"/>
    <property type="evidence" value="ECO:0007669"/>
    <property type="project" value="TreeGrafter"/>
</dbReference>
<feature type="compositionally biased region" description="Pro residues" evidence="5">
    <location>
        <begin position="432"/>
        <end position="441"/>
    </location>
</feature>
<feature type="transmembrane region" description="Helical" evidence="6">
    <location>
        <begin position="147"/>
        <end position="168"/>
    </location>
</feature>
<proteinExistence type="predicted"/>
<dbReference type="InterPro" id="IPR051380">
    <property type="entry name" value="pH-response_reg_palI/RIM9"/>
</dbReference>
<feature type="transmembrane region" description="Helical" evidence="6">
    <location>
        <begin position="86"/>
        <end position="110"/>
    </location>
</feature>
<keyword evidence="3 6" id="KW-1133">Transmembrane helix</keyword>
<keyword evidence="4 6" id="KW-0472">Membrane</keyword>
<name>A0A4P9ZBZ9_9ASCO</name>
<evidence type="ECO:0000313" key="8">
    <source>
        <dbReference type="Proteomes" id="UP000268321"/>
    </source>
</evidence>
<dbReference type="EMBL" id="ML004481">
    <property type="protein sequence ID" value="RKP29601.1"/>
    <property type="molecule type" value="Genomic_DNA"/>
</dbReference>
<dbReference type="PANTHER" id="PTHR28013:SF3">
    <property type="entry name" value="PROTEIN DCV1-RELATED"/>
    <property type="match status" value="1"/>
</dbReference>
<feature type="compositionally biased region" description="Polar residues" evidence="5">
    <location>
        <begin position="485"/>
        <end position="494"/>
    </location>
</feature>
<evidence type="ECO:0000256" key="6">
    <source>
        <dbReference type="SAM" id="Phobius"/>
    </source>
</evidence>
<evidence type="ECO:0000313" key="7">
    <source>
        <dbReference type="EMBL" id="RKP29601.1"/>
    </source>
</evidence>
<evidence type="ECO:0000256" key="5">
    <source>
        <dbReference type="SAM" id="MobiDB-lite"/>
    </source>
</evidence>
<sequence length="529" mass="57397">MKTQRFAIFSSILLFVALVLLILATVSVPVTSSFTLAVTESARYGLLGYCAGLSCTGAQYPVLFADANDSATWLLGTFVRNTLAKVFVVCPVAAGFALITFVSSVVLVCFDTSVLKTVALIFNVLAAVASALVCVMVVLVFTPHVAWLGWLTVAAAACAALSFPLLFFSVGVHERDEDDVYGVGKNGFYAEKTTHESAPIFAASTTAARNYSTTGLDMGQASHDEHEYADTKQSGYTVRVESSVDSMVDAKPNVASDVAKVNSGITKYSASNSNGYHINDSPSTLVSAKRQMAPNYTASPVITCNTKPSAPYPPTERVLALYNPEKYGVFDHHPDVEGHQPFTELEDNDLPERVSDHEDRVLESDEESHFTSVSQRLPNEMYQGNQQSGPPFQQRYQGNYAPAMSPVNYADKPAAKSGSFASQSLQMAGSFPPQPQAPYQPPYQQYAPQQYSPQQYTPQYRQPPPNGYLQFQGPPNAELRLRPSVSENALNSNPDFALKVHNKRKGPRIMPPASRMGGPRNAYSGKGGY</sequence>
<keyword evidence="2 6" id="KW-0812">Transmembrane</keyword>
<dbReference type="PANTHER" id="PTHR28013">
    <property type="entry name" value="PROTEIN DCV1-RELATED"/>
    <property type="match status" value="1"/>
</dbReference>
<dbReference type="Pfam" id="PF06687">
    <property type="entry name" value="SUR7"/>
    <property type="match status" value="1"/>
</dbReference>